<dbReference type="RefSeq" id="WP_148919246.1">
    <property type="nucleotide sequence ID" value="NZ_VTAV01000006.1"/>
</dbReference>
<dbReference type="InterPro" id="IPR014917">
    <property type="entry name" value="DUF1800"/>
</dbReference>
<accession>A0A5D4H5P3</accession>
<organism evidence="1 2">
    <name type="scientific">Sphingobacterium phlebotomi</name>
    <dbReference type="NCBI Taxonomy" id="2605433"/>
    <lineage>
        <taxon>Bacteria</taxon>
        <taxon>Pseudomonadati</taxon>
        <taxon>Bacteroidota</taxon>
        <taxon>Sphingobacteriia</taxon>
        <taxon>Sphingobacteriales</taxon>
        <taxon>Sphingobacteriaceae</taxon>
        <taxon>Sphingobacterium</taxon>
    </lineage>
</organism>
<evidence type="ECO:0000313" key="2">
    <source>
        <dbReference type="Proteomes" id="UP000322362"/>
    </source>
</evidence>
<protein>
    <submittedName>
        <fullName evidence="1">DUF1800 domain-containing protein</fullName>
    </submittedName>
</protein>
<dbReference type="Pfam" id="PF08811">
    <property type="entry name" value="DUF1800"/>
    <property type="match status" value="1"/>
</dbReference>
<dbReference type="Proteomes" id="UP000322362">
    <property type="component" value="Unassembled WGS sequence"/>
</dbReference>
<keyword evidence="2" id="KW-1185">Reference proteome</keyword>
<gene>
    <name evidence="1" type="ORF">FXV77_10790</name>
</gene>
<proteinExistence type="predicted"/>
<name>A0A5D4H5P3_9SPHI</name>
<comment type="caution">
    <text evidence="1">The sequence shown here is derived from an EMBL/GenBank/DDBJ whole genome shotgun (WGS) entry which is preliminary data.</text>
</comment>
<dbReference type="AlphaFoldDB" id="A0A5D4H5P3"/>
<sequence length="593" mass="67634">MLYQGKKISVFFLFFLGLCFSYAQKNPEVFPYKAAGLSEEEAAIHLLSRFTYGYNVNDVGQIQKEGLERWFFRQLRGKATDKELAEMLEPYADAMLDNKTLAEKYPRNTRVRRMMINDGYIPKDSVINGSVFFKEAYKNYLAEKGFKPEQELYRKFIAAKVLRAAFSANQLQEVMTDFWFNHFNVSFTKPQSAPFIPSYENHVIRPRALGKFDELLLATAKSPAMLLYLDNASSVAERPNAKNKIGINENYARELLELHTLGVDGGYTQKDVSEAARILTGWTIYPLNGYGNQNLIKQITKGNEVQRQSLIEEDFVFAANKHDKRQKTVLGKDFENNGYDEGVELIFYLSSRPQTARFVSKKIAVRFVSDTPQEALIDNMANAFLASEGDIKKILTAMVYSPAFWHRDNIYSKVKTPFELAISSVRALDAQVENPNRLINWVTRMGEKKYYYIAPTGFPDKSSYWINTGSLLNRMNFGLSFTSNKASGINIDLLELTRHHEPESPEHALDMYAKLLLPTTDIVTLKNRLSPLLTAQNLQKKVAKSSGADLHRQDEDMLAVNTRKINNRNRKSNNAMLAQVVGLIIGSPEFQRR</sequence>
<evidence type="ECO:0000313" key="1">
    <source>
        <dbReference type="EMBL" id="TYR35927.1"/>
    </source>
</evidence>
<dbReference type="EMBL" id="VTAV01000006">
    <property type="protein sequence ID" value="TYR35927.1"/>
    <property type="molecule type" value="Genomic_DNA"/>
</dbReference>
<reference evidence="1 2" key="1">
    <citation type="submission" date="2019-08" db="EMBL/GenBank/DDBJ databases">
        <title>Phlebobacter frassis gen. nov. sp. nov., a new member of family Sphingobacteriaceae isolated from sand fly rearing media.</title>
        <authorList>
            <person name="Kakumanu M.L."/>
            <person name="Marayati B.F."/>
            <person name="Wada-Katsumata A."/>
            <person name="Wasserberg G."/>
            <person name="Schal C."/>
            <person name="Apperson C.S."/>
            <person name="Ponnusamy L."/>
        </authorList>
    </citation>
    <scope>NUCLEOTIDE SEQUENCE [LARGE SCALE GENOMIC DNA]</scope>
    <source>
        <strain evidence="1 2">SSI9</strain>
    </source>
</reference>